<keyword evidence="3" id="KW-1185">Reference proteome</keyword>
<keyword evidence="1" id="KW-0732">Signal</keyword>
<feature type="chain" id="PRO_5021856517" evidence="1">
    <location>
        <begin position="24"/>
        <end position="349"/>
    </location>
</feature>
<evidence type="ECO:0000313" key="2">
    <source>
        <dbReference type="EMBL" id="TRO81284.1"/>
    </source>
</evidence>
<proteinExistence type="predicted"/>
<dbReference type="AlphaFoldDB" id="A0A550JDK2"/>
<dbReference type="RefSeq" id="WP_092058017.1">
    <property type="nucleotide sequence ID" value="NZ_FOJJ01000038.1"/>
</dbReference>
<feature type="signal peptide" evidence="1">
    <location>
        <begin position="1"/>
        <end position="23"/>
    </location>
</feature>
<dbReference type="EMBL" id="VJVV01000006">
    <property type="protein sequence ID" value="TRO81284.1"/>
    <property type="molecule type" value="Genomic_DNA"/>
</dbReference>
<dbReference type="Proteomes" id="UP000317155">
    <property type="component" value="Unassembled WGS sequence"/>
</dbReference>
<evidence type="ECO:0000256" key="1">
    <source>
        <dbReference type="SAM" id="SignalP"/>
    </source>
</evidence>
<gene>
    <name evidence="2" type="ORF">FL622_10295</name>
</gene>
<keyword evidence="2" id="KW-0378">Hydrolase</keyword>
<comment type="caution">
    <text evidence="2">The sequence shown here is derived from an EMBL/GenBank/DDBJ whole genome shotgun (WGS) entry which is preliminary data.</text>
</comment>
<dbReference type="OrthoDB" id="5401722at2"/>
<sequence>MNRLCFALFFILLGSLFALPARAESGVQGRVAWRGELVPGLRVHAYHSIPDIASGKVVAVSSPAEQDGTYRLLLPPGDYYLTARDFDGAPLPGKHFCYYSGAPVRVADGAFTNVGFNLIRIPAEAAPIQGETSGIRGEISFQDEPLEQCYLYVYKDPSKDFKGPAYFVQPVAKGDFRLRLPPGDYYLLARKRAKGGQYGPIEIGDHFNYYYGNPVRIEAGQTREVRIETITRLSMLEEGENNEPRRITGKLLDPEGKPASGLRVLAYRNGAMTGTPYILSAPTGTDGRFELPLPDDGPWHLLAREHLGGPAAEGEWLGRHGGGAGKAVSLQGKKILDEVTIHVARKTDP</sequence>
<dbReference type="GO" id="GO:0004180">
    <property type="term" value="F:carboxypeptidase activity"/>
    <property type="evidence" value="ECO:0007669"/>
    <property type="project" value="UniProtKB-KW"/>
</dbReference>
<accession>A0A550JDK2</accession>
<organism evidence="2 3">
    <name type="scientific">Trichloromonas acetexigens</name>
    <dbReference type="NCBI Taxonomy" id="38815"/>
    <lineage>
        <taxon>Bacteria</taxon>
        <taxon>Pseudomonadati</taxon>
        <taxon>Thermodesulfobacteriota</taxon>
        <taxon>Desulfuromonadia</taxon>
        <taxon>Desulfuromonadales</taxon>
        <taxon>Trichloromonadaceae</taxon>
        <taxon>Trichloromonas</taxon>
    </lineage>
</organism>
<reference evidence="2 3" key="1">
    <citation type="submission" date="2019-07" db="EMBL/GenBank/DDBJ databases">
        <title>Insights of Desulfuromonas acetexigens electromicrobiology.</title>
        <authorList>
            <person name="Katuri K."/>
            <person name="Sapireddy V."/>
            <person name="Shaw D.R."/>
            <person name="Saikaly P."/>
        </authorList>
    </citation>
    <scope>NUCLEOTIDE SEQUENCE [LARGE SCALE GENOMIC DNA]</scope>
    <source>
        <strain evidence="2 3">2873</strain>
    </source>
</reference>
<protein>
    <submittedName>
        <fullName evidence="2">Carboxypeptidase regulatory-like domain-containing protein</fullName>
    </submittedName>
</protein>
<name>A0A550JDK2_9BACT</name>
<keyword evidence="2" id="KW-0121">Carboxypeptidase</keyword>
<evidence type="ECO:0000313" key="3">
    <source>
        <dbReference type="Proteomes" id="UP000317155"/>
    </source>
</evidence>
<keyword evidence="2" id="KW-0645">Protease</keyword>